<accession>A0A7C1X4B7</accession>
<evidence type="ECO:0008006" key="2">
    <source>
        <dbReference type="Google" id="ProtNLM"/>
    </source>
</evidence>
<reference evidence="1" key="1">
    <citation type="journal article" date="2020" name="mSystems">
        <title>Genome- and Community-Level Interaction Insights into Carbon Utilization and Element Cycling Functions of Hydrothermarchaeota in Hydrothermal Sediment.</title>
        <authorList>
            <person name="Zhou Z."/>
            <person name="Liu Y."/>
            <person name="Xu W."/>
            <person name="Pan J."/>
            <person name="Luo Z.H."/>
            <person name="Li M."/>
        </authorList>
    </citation>
    <scope>NUCLEOTIDE SEQUENCE [LARGE SCALE GENOMIC DNA]</scope>
    <source>
        <strain evidence="1">SpSt-222</strain>
    </source>
</reference>
<organism evidence="1">
    <name type="scientific">Thermomicrobium roseum</name>
    <dbReference type="NCBI Taxonomy" id="500"/>
    <lineage>
        <taxon>Bacteria</taxon>
        <taxon>Pseudomonadati</taxon>
        <taxon>Thermomicrobiota</taxon>
        <taxon>Thermomicrobia</taxon>
        <taxon>Thermomicrobiales</taxon>
        <taxon>Thermomicrobiaceae</taxon>
        <taxon>Thermomicrobium</taxon>
    </lineage>
</organism>
<sequence length="263" mass="28565">MGRFRFLGWLLIGLIGGLLFSSFASSYQPNGHIVVGGTGRTLSVVFLLGDSEIIVGGGSVPNDVVELADRSTVPWQRPYELLIVPSWDTEHVPGALSLIERGAIRSVAIVGPVKSDPVWTILERQAELHHTAVRFITEPARLLLDQNTTLELLPSEAGLVTCLWSGPLVVEVRDQRASAQLAYHCGKSTTAVVSLRQSSLADAPLLIRPRPRRAQELVNSARYEIQLDRGERVTLRLGASELRVRRDKVVTAPTAAPGGTQGQ</sequence>
<dbReference type="EMBL" id="DSJL01000011">
    <property type="protein sequence ID" value="HEF65735.1"/>
    <property type="molecule type" value="Genomic_DNA"/>
</dbReference>
<dbReference type="AlphaFoldDB" id="A0A7C1X4B7"/>
<name>A0A7C1X4B7_THERO</name>
<gene>
    <name evidence="1" type="ORF">ENP47_09080</name>
</gene>
<comment type="caution">
    <text evidence="1">The sequence shown here is derived from an EMBL/GenBank/DDBJ whole genome shotgun (WGS) entry which is preliminary data.</text>
</comment>
<protein>
    <recommendedName>
        <fullName evidence="2">MBL fold metallo-hydrolase</fullName>
    </recommendedName>
</protein>
<proteinExistence type="predicted"/>
<evidence type="ECO:0000313" key="1">
    <source>
        <dbReference type="EMBL" id="HEF65735.1"/>
    </source>
</evidence>